<organism evidence="2 3">
    <name type="scientific">Coregonus suidteri</name>
    <dbReference type="NCBI Taxonomy" id="861788"/>
    <lineage>
        <taxon>Eukaryota</taxon>
        <taxon>Metazoa</taxon>
        <taxon>Chordata</taxon>
        <taxon>Craniata</taxon>
        <taxon>Vertebrata</taxon>
        <taxon>Euteleostomi</taxon>
        <taxon>Actinopterygii</taxon>
        <taxon>Neopterygii</taxon>
        <taxon>Teleostei</taxon>
        <taxon>Protacanthopterygii</taxon>
        <taxon>Salmoniformes</taxon>
        <taxon>Salmonidae</taxon>
        <taxon>Coregoninae</taxon>
        <taxon>Coregonus</taxon>
    </lineage>
</organism>
<comment type="caution">
    <text evidence="2">The sequence shown here is derived from an EMBL/GenBank/DDBJ whole genome shotgun (WGS) entry which is preliminary data.</text>
</comment>
<evidence type="ECO:0000313" key="2">
    <source>
        <dbReference type="EMBL" id="KAK6295061.1"/>
    </source>
</evidence>
<evidence type="ECO:0000313" key="3">
    <source>
        <dbReference type="Proteomes" id="UP001356427"/>
    </source>
</evidence>
<dbReference type="EMBL" id="JAGTTL010000034">
    <property type="protein sequence ID" value="KAK6295061.1"/>
    <property type="molecule type" value="Genomic_DNA"/>
</dbReference>
<proteinExistence type="predicted"/>
<evidence type="ECO:0000256" key="1">
    <source>
        <dbReference type="SAM" id="MobiDB-lite"/>
    </source>
</evidence>
<name>A0AAN8KYL2_9TELE</name>
<keyword evidence="3" id="KW-1185">Reference proteome</keyword>
<protein>
    <submittedName>
        <fullName evidence="2">Uncharacterized protein</fullName>
    </submittedName>
</protein>
<reference evidence="2 3" key="1">
    <citation type="submission" date="2021-04" db="EMBL/GenBank/DDBJ databases">
        <authorList>
            <person name="De Guttry C."/>
            <person name="Zahm M."/>
            <person name="Klopp C."/>
            <person name="Cabau C."/>
            <person name="Louis A."/>
            <person name="Berthelot C."/>
            <person name="Parey E."/>
            <person name="Roest Crollius H."/>
            <person name="Montfort J."/>
            <person name="Robinson-Rechavi M."/>
            <person name="Bucao C."/>
            <person name="Bouchez O."/>
            <person name="Gislard M."/>
            <person name="Lluch J."/>
            <person name="Milhes M."/>
            <person name="Lampietro C."/>
            <person name="Lopez Roques C."/>
            <person name="Donnadieu C."/>
            <person name="Braasch I."/>
            <person name="Desvignes T."/>
            <person name="Postlethwait J."/>
            <person name="Bobe J."/>
            <person name="Wedekind C."/>
            <person name="Guiguen Y."/>
        </authorList>
    </citation>
    <scope>NUCLEOTIDE SEQUENCE [LARGE SCALE GENOMIC DNA]</scope>
    <source>
        <strain evidence="2">Cs_M1</strain>
        <tissue evidence="2">Blood</tissue>
    </source>
</reference>
<dbReference type="Proteomes" id="UP001356427">
    <property type="component" value="Unassembled WGS sequence"/>
</dbReference>
<sequence>MCWSWRSAGVDGDERLMDAARLEALALKEAIASRIGPYKGNVSNLSNSMMSTASSGGSRELHSQVLAAGGPSQWSHRQANATGKTLDGSHL</sequence>
<feature type="compositionally biased region" description="Polar residues" evidence="1">
    <location>
        <begin position="48"/>
        <end position="57"/>
    </location>
</feature>
<dbReference type="AlphaFoldDB" id="A0AAN8KYL2"/>
<gene>
    <name evidence="2" type="ORF">J4Q44_G00342870</name>
</gene>
<feature type="compositionally biased region" description="Polar residues" evidence="1">
    <location>
        <begin position="72"/>
        <end position="83"/>
    </location>
</feature>
<feature type="region of interest" description="Disordered" evidence="1">
    <location>
        <begin position="48"/>
        <end position="91"/>
    </location>
</feature>
<accession>A0AAN8KYL2</accession>